<evidence type="ECO:0000256" key="2">
    <source>
        <dbReference type="ARBA" id="ARBA00022643"/>
    </source>
</evidence>
<sequence length="263" mass="28708">MVLPGGTAPEQVEQAVLAEQSGWDGVFVWEAASGVDAWSLLAAMAVVTTRVRLGTMLTPLPWRRPWKVASQVATVDQLSNGRAVLGIGVGAVTDDLPLTGETTDLRERAAMMDDGIDLMRTLWAGGTSHHGPHYDYKVERDDPAEVGRPVQDRVPIWVVAVWPRPKSLRRVLKCDGVIPGHGGGPDEMRAMRAWLVERGAPEDLDILTEGETPGDDPAAARAQVAPWADAGCTWWMETRWELPHHSPERMREIRARIAAGPPA</sequence>
<evidence type="ECO:0000256" key="3">
    <source>
        <dbReference type="ARBA" id="ARBA00023002"/>
    </source>
</evidence>
<dbReference type="InterPro" id="IPR036661">
    <property type="entry name" value="Luciferase-like_sf"/>
</dbReference>
<dbReference type="STRING" id="1246995.AFR_33565"/>
<keyword evidence="1" id="KW-0285">Flavoprotein</keyword>
<dbReference type="Gene3D" id="3.20.20.30">
    <property type="entry name" value="Luciferase-like domain"/>
    <property type="match status" value="1"/>
</dbReference>
<dbReference type="GO" id="GO:0046306">
    <property type="term" value="P:alkanesulfonate catabolic process"/>
    <property type="evidence" value="ECO:0007669"/>
    <property type="project" value="TreeGrafter"/>
</dbReference>
<keyword evidence="2" id="KW-0288">FMN</keyword>
<dbReference type="Proteomes" id="UP000017746">
    <property type="component" value="Chromosome"/>
</dbReference>
<dbReference type="PANTHER" id="PTHR42847">
    <property type="entry name" value="ALKANESULFONATE MONOOXYGENASE"/>
    <property type="match status" value="1"/>
</dbReference>
<feature type="domain" description="Luciferase-like" evidence="5">
    <location>
        <begin position="7"/>
        <end position="230"/>
    </location>
</feature>
<dbReference type="eggNOG" id="COG2141">
    <property type="taxonomic scope" value="Bacteria"/>
</dbReference>
<reference evidence="6 7" key="1">
    <citation type="journal article" date="2014" name="J. Biotechnol.">
        <title>Complete genome sequence of the actinobacterium Actinoplanes friuliensis HAG 010964, producer of the lipopeptide antibiotic friulimycin.</title>
        <authorList>
            <person name="Ruckert C."/>
            <person name="Szczepanowski R."/>
            <person name="Albersmeier A."/>
            <person name="Goesmann A."/>
            <person name="Fischer N."/>
            <person name="Steinkamper A."/>
            <person name="Puhler A."/>
            <person name="Biener R."/>
            <person name="Schwartz D."/>
            <person name="Kalinowski J."/>
        </authorList>
    </citation>
    <scope>NUCLEOTIDE SEQUENCE [LARGE SCALE GENOMIC DNA]</scope>
    <source>
        <strain evidence="6 7">DSM 7358</strain>
    </source>
</reference>
<dbReference type="EMBL" id="CP006272">
    <property type="protein sequence ID" value="AGZ44971.1"/>
    <property type="molecule type" value="Genomic_DNA"/>
</dbReference>
<name>U5WAJ7_9ACTN</name>
<keyword evidence="4 6" id="KW-0503">Monooxygenase</keyword>
<keyword evidence="3" id="KW-0560">Oxidoreductase</keyword>
<dbReference type="KEGG" id="afs:AFR_33565"/>
<dbReference type="PANTHER" id="PTHR42847:SF4">
    <property type="entry name" value="ALKANESULFONATE MONOOXYGENASE-RELATED"/>
    <property type="match status" value="1"/>
</dbReference>
<dbReference type="HOGENOM" id="CLU_027853_7_3_11"/>
<dbReference type="SUPFAM" id="SSF51679">
    <property type="entry name" value="Bacterial luciferase-like"/>
    <property type="match status" value="1"/>
</dbReference>
<evidence type="ECO:0000256" key="4">
    <source>
        <dbReference type="ARBA" id="ARBA00023033"/>
    </source>
</evidence>
<organism evidence="6 7">
    <name type="scientific">Actinoplanes friuliensis DSM 7358</name>
    <dbReference type="NCBI Taxonomy" id="1246995"/>
    <lineage>
        <taxon>Bacteria</taxon>
        <taxon>Bacillati</taxon>
        <taxon>Actinomycetota</taxon>
        <taxon>Actinomycetes</taxon>
        <taxon>Micromonosporales</taxon>
        <taxon>Micromonosporaceae</taxon>
        <taxon>Actinoplanes</taxon>
    </lineage>
</organism>
<evidence type="ECO:0000313" key="6">
    <source>
        <dbReference type="EMBL" id="AGZ44971.1"/>
    </source>
</evidence>
<accession>U5WAJ7</accession>
<evidence type="ECO:0000313" key="7">
    <source>
        <dbReference type="Proteomes" id="UP000017746"/>
    </source>
</evidence>
<dbReference type="GO" id="GO:0008726">
    <property type="term" value="F:alkanesulfonate monooxygenase activity"/>
    <property type="evidence" value="ECO:0007669"/>
    <property type="project" value="TreeGrafter"/>
</dbReference>
<dbReference type="Pfam" id="PF00296">
    <property type="entry name" value="Bac_luciferase"/>
    <property type="match status" value="1"/>
</dbReference>
<proteinExistence type="predicted"/>
<dbReference type="PATRIC" id="fig|1246995.3.peg.6793"/>
<evidence type="ECO:0000256" key="1">
    <source>
        <dbReference type="ARBA" id="ARBA00022630"/>
    </source>
</evidence>
<dbReference type="InterPro" id="IPR050172">
    <property type="entry name" value="SsuD_RutA_monooxygenase"/>
</dbReference>
<gene>
    <name evidence="6" type="ORF">AFR_33565</name>
</gene>
<dbReference type="InterPro" id="IPR011251">
    <property type="entry name" value="Luciferase-like_dom"/>
</dbReference>
<protein>
    <submittedName>
        <fullName evidence="6">Luciferase-like monooxygenase</fullName>
    </submittedName>
</protein>
<dbReference type="AlphaFoldDB" id="U5WAJ7"/>
<evidence type="ECO:0000259" key="5">
    <source>
        <dbReference type="Pfam" id="PF00296"/>
    </source>
</evidence>
<keyword evidence="7" id="KW-1185">Reference proteome</keyword>